<dbReference type="GO" id="GO:0003725">
    <property type="term" value="F:double-stranded RNA binding"/>
    <property type="evidence" value="ECO:0007669"/>
    <property type="project" value="UniProtKB-UniRule"/>
</dbReference>
<gene>
    <name evidence="17" type="ORF">C882_4445</name>
</gene>
<evidence type="ECO:0000256" key="5">
    <source>
        <dbReference type="ARBA" id="ARBA00022490"/>
    </source>
</evidence>
<dbReference type="GO" id="GO:0005524">
    <property type="term" value="F:ATP binding"/>
    <property type="evidence" value="ECO:0007669"/>
    <property type="project" value="UniProtKB-UniRule"/>
</dbReference>
<evidence type="ECO:0000256" key="13">
    <source>
        <dbReference type="PIRNR" id="PIRNR004930"/>
    </source>
</evidence>
<feature type="binding site" evidence="14">
    <location>
        <position position="178"/>
    </location>
    <ligand>
        <name>L-threonine</name>
        <dbReference type="ChEBI" id="CHEBI:57926"/>
    </ligand>
</feature>
<dbReference type="EMBL" id="ANHY01000008">
    <property type="protein sequence ID" value="EKV30486.1"/>
    <property type="molecule type" value="Genomic_DNA"/>
</dbReference>
<dbReference type="InterPro" id="IPR010923">
    <property type="entry name" value="T(6)A37_SUA5"/>
</dbReference>
<dbReference type="GO" id="GO:0005737">
    <property type="term" value="C:cytoplasm"/>
    <property type="evidence" value="ECO:0007669"/>
    <property type="project" value="UniProtKB-SubCell"/>
</dbReference>
<evidence type="ECO:0000256" key="12">
    <source>
        <dbReference type="ARBA" id="ARBA00048366"/>
    </source>
</evidence>
<dbReference type="GO" id="GO:0061710">
    <property type="term" value="F:L-threonylcarbamoyladenylate synthase"/>
    <property type="evidence" value="ECO:0007669"/>
    <property type="project" value="UniProtKB-EC"/>
</dbReference>
<proteinExistence type="inferred from homology"/>
<comment type="similarity">
    <text evidence="2 13">Belongs to the SUA5 family.</text>
</comment>
<comment type="caution">
    <text evidence="17">The sequence shown here is derived from an EMBL/GenBank/DDBJ whole genome shotgun (WGS) entry which is preliminary data.</text>
</comment>
<feature type="binding site" evidence="14">
    <location>
        <position position="58"/>
    </location>
    <ligand>
        <name>ATP</name>
        <dbReference type="ChEBI" id="CHEBI:30616"/>
    </ligand>
</feature>
<keyword evidence="6 13" id="KW-0808">Transferase</keyword>
<dbReference type="PIRSF" id="PIRSF004930">
    <property type="entry name" value="Tln_factor_SUA5"/>
    <property type="match status" value="1"/>
</dbReference>
<dbReference type="PROSITE" id="PS51163">
    <property type="entry name" value="YRDC"/>
    <property type="match status" value="1"/>
</dbReference>
<protein>
    <recommendedName>
        <fullName evidence="4 13">Threonylcarbamoyl-AMP synthase</fullName>
        <shortName evidence="13">TC-AMP synthase</shortName>
        <ecNumber evidence="3 13">2.7.7.87</ecNumber>
    </recommendedName>
    <alternativeName>
        <fullName evidence="11 13">L-threonylcarbamoyladenylate synthase</fullName>
    </alternativeName>
</protein>
<evidence type="ECO:0000256" key="9">
    <source>
        <dbReference type="ARBA" id="ARBA00022741"/>
    </source>
</evidence>
<keyword evidence="7 13" id="KW-0819">tRNA processing</keyword>
<evidence type="ECO:0000313" key="18">
    <source>
        <dbReference type="Proteomes" id="UP000009881"/>
    </source>
</evidence>
<feature type="binding site" evidence="14">
    <location>
        <position position="192"/>
    </location>
    <ligand>
        <name>ATP</name>
        <dbReference type="ChEBI" id="CHEBI:30616"/>
    </ligand>
</feature>
<keyword evidence="10 13" id="KW-0067">ATP-binding</keyword>
<comment type="function">
    <text evidence="13">Required for the formation of a threonylcarbamoyl group on adenosine at position 37 (t(6)A37) in tRNAs that read codons beginning with adenine.</text>
</comment>
<dbReference type="AlphaFoldDB" id="K9HPT7"/>
<dbReference type="InterPro" id="IPR006070">
    <property type="entry name" value="Sua5-like_dom"/>
</dbReference>
<dbReference type="InterPro" id="IPR050156">
    <property type="entry name" value="TC-AMP_synthase_SUA5"/>
</dbReference>
<evidence type="ECO:0000256" key="15">
    <source>
        <dbReference type="SAM" id="MobiDB-lite"/>
    </source>
</evidence>
<dbReference type="GO" id="GO:0008033">
    <property type="term" value="P:tRNA processing"/>
    <property type="evidence" value="ECO:0007669"/>
    <property type="project" value="UniProtKB-KW"/>
</dbReference>
<feature type="binding site" evidence="14">
    <location>
        <position position="140"/>
    </location>
    <ligand>
        <name>ATP</name>
        <dbReference type="ChEBI" id="CHEBI:30616"/>
    </ligand>
</feature>
<dbReference type="EC" id="2.7.7.87" evidence="3 13"/>
<feature type="binding site" evidence="14">
    <location>
        <position position="233"/>
    </location>
    <ligand>
        <name>ATP</name>
        <dbReference type="ChEBI" id="CHEBI:30616"/>
    </ligand>
</feature>
<keyword evidence="18" id="KW-1185">Reference proteome</keyword>
<dbReference type="STRING" id="1238182.C882_4445"/>
<name>K9HPT7_9PROT</name>
<evidence type="ECO:0000256" key="10">
    <source>
        <dbReference type="ARBA" id="ARBA00022840"/>
    </source>
</evidence>
<evidence type="ECO:0000256" key="2">
    <source>
        <dbReference type="ARBA" id="ARBA00007663"/>
    </source>
</evidence>
<dbReference type="PANTHER" id="PTHR17490:SF16">
    <property type="entry name" value="THREONYLCARBAMOYL-AMP SYNTHASE"/>
    <property type="match status" value="1"/>
</dbReference>
<organism evidence="17 18">
    <name type="scientific">Caenispirillum salinarum AK4</name>
    <dbReference type="NCBI Taxonomy" id="1238182"/>
    <lineage>
        <taxon>Bacteria</taxon>
        <taxon>Pseudomonadati</taxon>
        <taxon>Pseudomonadota</taxon>
        <taxon>Alphaproteobacteria</taxon>
        <taxon>Rhodospirillales</taxon>
        <taxon>Novispirillaceae</taxon>
        <taxon>Caenispirillum</taxon>
    </lineage>
</organism>
<evidence type="ECO:0000313" key="17">
    <source>
        <dbReference type="EMBL" id="EKV30486.1"/>
    </source>
</evidence>
<dbReference type="Gene3D" id="3.90.870.10">
    <property type="entry name" value="DHBP synthase"/>
    <property type="match status" value="1"/>
</dbReference>
<evidence type="ECO:0000256" key="4">
    <source>
        <dbReference type="ARBA" id="ARBA00015492"/>
    </source>
</evidence>
<comment type="subcellular location">
    <subcellularLocation>
        <location evidence="1 13">Cytoplasm</location>
    </subcellularLocation>
</comment>
<keyword evidence="8 13" id="KW-0548">Nucleotidyltransferase</keyword>
<dbReference type="GO" id="GO:0006450">
    <property type="term" value="P:regulation of translational fidelity"/>
    <property type="evidence" value="ECO:0007669"/>
    <property type="project" value="TreeGrafter"/>
</dbReference>
<feature type="binding site" evidence="14">
    <location>
        <position position="31"/>
    </location>
    <ligand>
        <name>L-threonine</name>
        <dbReference type="ChEBI" id="CHEBI:57926"/>
    </ligand>
</feature>
<dbReference type="InterPro" id="IPR038385">
    <property type="entry name" value="Sua5/YwlC_C"/>
</dbReference>
<dbReference type="Pfam" id="PF01300">
    <property type="entry name" value="Sua5_yciO_yrdC"/>
    <property type="match status" value="1"/>
</dbReference>
<dbReference type="Pfam" id="PF03481">
    <property type="entry name" value="Sua5_C"/>
    <property type="match status" value="1"/>
</dbReference>
<feature type="binding site" evidence="14">
    <location>
        <position position="138"/>
    </location>
    <ligand>
        <name>L-threonine</name>
        <dbReference type="ChEBI" id="CHEBI:57926"/>
    </ligand>
</feature>
<dbReference type="Gene3D" id="3.40.50.11030">
    <property type="entry name" value="Threonylcarbamoyl-AMP synthase, C-terminal domain"/>
    <property type="match status" value="1"/>
</dbReference>
<feature type="binding site" evidence="14">
    <location>
        <position position="54"/>
    </location>
    <ligand>
        <name>ATP</name>
        <dbReference type="ChEBI" id="CHEBI:30616"/>
    </ligand>
</feature>
<evidence type="ECO:0000259" key="16">
    <source>
        <dbReference type="PROSITE" id="PS51163"/>
    </source>
</evidence>
<feature type="binding site" evidence="14">
    <location>
        <position position="63"/>
    </location>
    <ligand>
        <name>ATP</name>
        <dbReference type="ChEBI" id="CHEBI:30616"/>
    </ligand>
</feature>
<evidence type="ECO:0000256" key="8">
    <source>
        <dbReference type="ARBA" id="ARBA00022695"/>
    </source>
</evidence>
<dbReference type="Proteomes" id="UP000009881">
    <property type="component" value="Unassembled WGS sequence"/>
</dbReference>
<dbReference type="NCBIfam" id="TIGR00057">
    <property type="entry name" value="L-threonylcarbamoyladenylate synthase"/>
    <property type="match status" value="1"/>
</dbReference>
<dbReference type="FunFam" id="3.90.870.10:FF:000009">
    <property type="entry name" value="Threonylcarbamoyl-AMP synthase, putative"/>
    <property type="match status" value="1"/>
</dbReference>
<accession>K9HPT7</accession>
<dbReference type="GO" id="GO:0000049">
    <property type="term" value="F:tRNA binding"/>
    <property type="evidence" value="ECO:0007669"/>
    <property type="project" value="TreeGrafter"/>
</dbReference>
<feature type="domain" description="YrdC-like" evidence="16">
    <location>
        <begin position="9"/>
        <end position="196"/>
    </location>
</feature>
<dbReference type="PANTHER" id="PTHR17490">
    <property type="entry name" value="SUA5"/>
    <property type="match status" value="1"/>
</dbReference>
<dbReference type="RefSeq" id="WP_009540553.1">
    <property type="nucleotide sequence ID" value="NZ_ANHY01000008.1"/>
</dbReference>
<evidence type="ECO:0000256" key="7">
    <source>
        <dbReference type="ARBA" id="ARBA00022694"/>
    </source>
</evidence>
<keyword evidence="5 13" id="KW-0963">Cytoplasm</keyword>
<dbReference type="InterPro" id="IPR017945">
    <property type="entry name" value="DHBP_synth_RibB-like_a/b_dom"/>
</dbReference>
<feature type="region of interest" description="Disordered" evidence="15">
    <location>
        <begin position="207"/>
        <end position="233"/>
    </location>
</feature>
<reference evidence="17 18" key="1">
    <citation type="journal article" date="2013" name="Genome Announc.">
        <title>Draft Genome Sequence of an Alphaproteobacterium, Caenispirillum salinarum AK4(T), Isolated from a Solar Saltern.</title>
        <authorList>
            <person name="Khatri I."/>
            <person name="Singh A."/>
            <person name="Korpole S."/>
            <person name="Pinnaka A.K."/>
            <person name="Subramanian S."/>
        </authorList>
    </citation>
    <scope>NUCLEOTIDE SEQUENCE [LARGE SCALE GENOMIC DNA]</scope>
    <source>
        <strain evidence="17 18">AK4</strain>
    </source>
</reference>
<keyword evidence="9 13" id="KW-0547">Nucleotide-binding</keyword>
<dbReference type="InterPro" id="IPR005145">
    <property type="entry name" value="Sua5_C"/>
</dbReference>
<dbReference type="eggNOG" id="COG0009">
    <property type="taxonomic scope" value="Bacteria"/>
</dbReference>
<evidence type="ECO:0000256" key="3">
    <source>
        <dbReference type="ARBA" id="ARBA00012584"/>
    </source>
</evidence>
<dbReference type="PATRIC" id="fig|1238182.3.peg.2107"/>
<evidence type="ECO:0000256" key="14">
    <source>
        <dbReference type="PIRSR" id="PIRSR004930-1"/>
    </source>
</evidence>
<evidence type="ECO:0000256" key="11">
    <source>
        <dbReference type="ARBA" id="ARBA00029774"/>
    </source>
</evidence>
<sequence>MSRIRPAADATLAEAGRLLRDGALVAFPTETVYGLGGDATSESAVAGIFEAKGRPRFNPLIVHVPDAAAAARLVEMDDRAKAVADAFWPGPLTLVLPRRADSGLSLLVSAGLDSVAVRVPAHPVAQGLLRAAGRPVAAPSANRSGAISPTRAAHVEESLGDRVALIVDGGPCAVGLESTVLDLTTPTATILRPGAITAADLEPLIGPVAESGGEGQEADPAAPKSPGQLLSHYAPDRPVRLNATAAEPGEALIGFGGTAGAEADLSSAGDVKEAAAALFATLRALDRPPFTGIAVAPIPDEGLGRAINDRLKRAAAPRA</sequence>
<dbReference type="SUPFAM" id="SSF55821">
    <property type="entry name" value="YrdC/RibB"/>
    <property type="match status" value="1"/>
</dbReference>
<feature type="binding site" evidence="14">
    <location>
        <position position="148"/>
    </location>
    <ligand>
        <name>ATP</name>
        <dbReference type="ChEBI" id="CHEBI:30616"/>
    </ligand>
</feature>
<comment type="catalytic activity">
    <reaction evidence="12 13">
        <text>L-threonine + hydrogencarbonate + ATP = L-threonylcarbamoyladenylate + diphosphate + H2O</text>
        <dbReference type="Rhea" id="RHEA:36407"/>
        <dbReference type="ChEBI" id="CHEBI:15377"/>
        <dbReference type="ChEBI" id="CHEBI:17544"/>
        <dbReference type="ChEBI" id="CHEBI:30616"/>
        <dbReference type="ChEBI" id="CHEBI:33019"/>
        <dbReference type="ChEBI" id="CHEBI:57926"/>
        <dbReference type="ChEBI" id="CHEBI:73682"/>
        <dbReference type="EC" id="2.7.7.87"/>
    </reaction>
</comment>
<feature type="binding site" evidence="14">
    <location>
        <position position="118"/>
    </location>
    <ligand>
        <name>ATP</name>
        <dbReference type="ChEBI" id="CHEBI:30616"/>
    </ligand>
</feature>
<evidence type="ECO:0000256" key="6">
    <source>
        <dbReference type="ARBA" id="ARBA00022679"/>
    </source>
</evidence>
<evidence type="ECO:0000256" key="1">
    <source>
        <dbReference type="ARBA" id="ARBA00004496"/>
    </source>
</evidence>